<organism evidence="1 2">
    <name type="scientific">Neonectria magnoliae</name>
    <dbReference type="NCBI Taxonomy" id="2732573"/>
    <lineage>
        <taxon>Eukaryota</taxon>
        <taxon>Fungi</taxon>
        <taxon>Dikarya</taxon>
        <taxon>Ascomycota</taxon>
        <taxon>Pezizomycotina</taxon>
        <taxon>Sordariomycetes</taxon>
        <taxon>Hypocreomycetidae</taxon>
        <taxon>Hypocreales</taxon>
        <taxon>Nectriaceae</taxon>
        <taxon>Neonectria</taxon>
    </lineage>
</organism>
<proteinExistence type="predicted"/>
<accession>A0ABR1I4S7</accession>
<name>A0ABR1I4S7_9HYPO</name>
<sequence length="106" mass="11807">MVRDYSQSNLFWRLATALDLAAQFGAVPSSSFSSIPVCQVAEWERGCVPIQSQALAHLPIVRLTIDSRGIRKLERLPAGEPKHSSTRFDDMVFIIENESRFDGVTA</sequence>
<reference evidence="1 2" key="1">
    <citation type="journal article" date="2025" name="Microbiol. Resour. Announc.">
        <title>Draft genome sequences for Neonectria magnoliae and Neonectria punicea, canker pathogens of Liriodendron tulipifera and Acer saccharum in West Virginia.</title>
        <authorList>
            <person name="Petronek H.M."/>
            <person name="Kasson M.T."/>
            <person name="Metheny A.M."/>
            <person name="Stauder C.M."/>
            <person name="Lovett B."/>
            <person name="Lynch S.C."/>
            <person name="Garnas J.R."/>
            <person name="Kasson L.R."/>
            <person name="Stajich J.E."/>
        </authorList>
    </citation>
    <scope>NUCLEOTIDE SEQUENCE [LARGE SCALE GENOMIC DNA]</scope>
    <source>
        <strain evidence="1 2">NRRL 64651</strain>
    </source>
</reference>
<protein>
    <submittedName>
        <fullName evidence="1">Uncharacterized protein</fullName>
    </submittedName>
</protein>
<evidence type="ECO:0000313" key="2">
    <source>
        <dbReference type="Proteomes" id="UP001498421"/>
    </source>
</evidence>
<evidence type="ECO:0000313" key="1">
    <source>
        <dbReference type="EMBL" id="KAK7428376.1"/>
    </source>
</evidence>
<dbReference type="Proteomes" id="UP001498421">
    <property type="component" value="Unassembled WGS sequence"/>
</dbReference>
<keyword evidence="2" id="KW-1185">Reference proteome</keyword>
<comment type="caution">
    <text evidence="1">The sequence shown here is derived from an EMBL/GenBank/DDBJ whole genome shotgun (WGS) entry which is preliminary data.</text>
</comment>
<dbReference type="EMBL" id="JAZAVK010000042">
    <property type="protein sequence ID" value="KAK7428376.1"/>
    <property type="molecule type" value="Genomic_DNA"/>
</dbReference>
<gene>
    <name evidence="1" type="ORF">QQZ08_005133</name>
</gene>